<name>A0A1G7ZIA7_9RHOO</name>
<evidence type="ECO:0000313" key="2">
    <source>
        <dbReference type="Proteomes" id="UP000198607"/>
    </source>
</evidence>
<dbReference type="InterPro" id="IPR021292">
    <property type="entry name" value="DUF2863"/>
</dbReference>
<gene>
    <name evidence="1" type="ORF">SAMN05660652_01185</name>
</gene>
<dbReference type="RefSeq" id="WP_091935217.1">
    <property type="nucleotide sequence ID" value="NZ_FNCY01000003.1"/>
</dbReference>
<dbReference type="OrthoDB" id="5291868at2"/>
<organism evidence="1 2">
    <name type="scientific">Propionivibrio dicarboxylicus</name>
    <dbReference type="NCBI Taxonomy" id="83767"/>
    <lineage>
        <taxon>Bacteria</taxon>
        <taxon>Pseudomonadati</taxon>
        <taxon>Pseudomonadota</taxon>
        <taxon>Betaproteobacteria</taxon>
        <taxon>Rhodocyclales</taxon>
        <taxon>Rhodocyclaceae</taxon>
        <taxon>Propionivibrio</taxon>
    </lineage>
</organism>
<evidence type="ECO:0000313" key="1">
    <source>
        <dbReference type="EMBL" id="SDH08511.1"/>
    </source>
</evidence>
<keyword evidence="2" id="KW-1185">Reference proteome</keyword>
<dbReference type="Proteomes" id="UP000198607">
    <property type="component" value="Unassembled WGS sequence"/>
</dbReference>
<dbReference type="EMBL" id="FNCY01000003">
    <property type="protein sequence ID" value="SDH08511.1"/>
    <property type="molecule type" value="Genomic_DNA"/>
</dbReference>
<evidence type="ECO:0008006" key="3">
    <source>
        <dbReference type="Google" id="ProtNLM"/>
    </source>
</evidence>
<dbReference type="AlphaFoldDB" id="A0A1G7ZIA7"/>
<reference evidence="1 2" key="1">
    <citation type="submission" date="2016-10" db="EMBL/GenBank/DDBJ databases">
        <authorList>
            <person name="de Groot N.N."/>
        </authorList>
    </citation>
    <scope>NUCLEOTIDE SEQUENCE [LARGE SCALE GENOMIC DNA]</scope>
    <source>
        <strain evidence="1 2">DSM 5885</strain>
    </source>
</reference>
<sequence>MKRNRLPTRKRISADASELGRIATSLADSGGKLEDIFWEKKLSDLICKLLESGAEDDLNAALDRLFDSNASAHDCLADAVEAAAESCILSVDGEDYDVLLFNVPLLAWSRFSIPSGTIPTSTLQTLGVQLGAHVFSADARIALTNYLFSPDQLPRSFVDTWLLMRELGAAAIRNEALALDVTSLPETNQFLSDTRYLIGAIAVPHGRPLFRWNENDHATRETALKEWTKQGTPCLEPLLTGCAFQPLLADAYHAACRNADMASRPYSLRASVDFLQTTLGKPAESLRAVIGAFYDKRLEEYRIAFGPRDDDVIYHGVIWPLLGSEDENTDVISDIEVLLRESGVKEIVVHNQQFPFEFCDDCGAPLYPNVDGEPVHAELPEQNNAPSQTLH</sequence>
<accession>A0A1G7ZIA7</accession>
<dbReference type="Pfam" id="PF11062">
    <property type="entry name" value="DUF2863"/>
    <property type="match status" value="1"/>
</dbReference>
<proteinExistence type="predicted"/>
<dbReference type="STRING" id="83767.SAMN05660652_01185"/>
<protein>
    <recommendedName>
        <fullName evidence="3">DUF2863 domain-containing protein</fullName>
    </recommendedName>
</protein>